<accession>A0ABP9HSB4</accession>
<dbReference type="RefSeq" id="WP_345678031.1">
    <property type="nucleotide sequence ID" value="NZ_BAABHS010000019.1"/>
</dbReference>
<proteinExistence type="predicted"/>
<dbReference type="Proteomes" id="UP001500466">
    <property type="component" value="Unassembled WGS sequence"/>
</dbReference>
<evidence type="ECO:0000256" key="1">
    <source>
        <dbReference type="SAM" id="Phobius"/>
    </source>
</evidence>
<evidence type="ECO:0000313" key="2">
    <source>
        <dbReference type="EMBL" id="GAA4977460.1"/>
    </source>
</evidence>
<sequence length="45" mass="4679">MDVLAALIPSVVMAGGFAALMVTIFRGTDSRRARDEAAGGGNEKR</sequence>
<reference evidence="3" key="1">
    <citation type="journal article" date="2019" name="Int. J. Syst. Evol. Microbiol.">
        <title>The Global Catalogue of Microorganisms (GCM) 10K type strain sequencing project: providing services to taxonomists for standard genome sequencing and annotation.</title>
        <authorList>
            <consortium name="The Broad Institute Genomics Platform"/>
            <consortium name="The Broad Institute Genome Sequencing Center for Infectious Disease"/>
            <person name="Wu L."/>
            <person name="Ma J."/>
        </authorList>
    </citation>
    <scope>NUCLEOTIDE SEQUENCE [LARGE SCALE GENOMIC DNA]</scope>
    <source>
        <strain evidence="3">JCM 17986</strain>
    </source>
</reference>
<keyword evidence="1" id="KW-1133">Transmembrane helix</keyword>
<name>A0ABP9HSB4_9ACTN</name>
<organism evidence="2 3">
    <name type="scientific">Yinghuangia aomiensis</name>
    <dbReference type="NCBI Taxonomy" id="676205"/>
    <lineage>
        <taxon>Bacteria</taxon>
        <taxon>Bacillati</taxon>
        <taxon>Actinomycetota</taxon>
        <taxon>Actinomycetes</taxon>
        <taxon>Kitasatosporales</taxon>
        <taxon>Streptomycetaceae</taxon>
        <taxon>Yinghuangia</taxon>
    </lineage>
</organism>
<dbReference type="EMBL" id="BAABHS010000019">
    <property type="protein sequence ID" value="GAA4977460.1"/>
    <property type="molecule type" value="Genomic_DNA"/>
</dbReference>
<gene>
    <name evidence="2" type="ORF">GCM10023205_51270</name>
</gene>
<keyword evidence="1" id="KW-0472">Membrane</keyword>
<protein>
    <submittedName>
        <fullName evidence="2">Uncharacterized protein</fullName>
    </submittedName>
</protein>
<feature type="transmembrane region" description="Helical" evidence="1">
    <location>
        <begin position="6"/>
        <end position="25"/>
    </location>
</feature>
<keyword evidence="1" id="KW-0812">Transmembrane</keyword>
<keyword evidence="3" id="KW-1185">Reference proteome</keyword>
<comment type="caution">
    <text evidence="2">The sequence shown here is derived from an EMBL/GenBank/DDBJ whole genome shotgun (WGS) entry which is preliminary data.</text>
</comment>
<evidence type="ECO:0000313" key="3">
    <source>
        <dbReference type="Proteomes" id="UP001500466"/>
    </source>
</evidence>